<organism evidence="1 2">
    <name type="scientific">Dinothrombium tinctorium</name>
    <dbReference type="NCBI Taxonomy" id="1965070"/>
    <lineage>
        <taxon>Eukaryota</taxon>
        <taxon>Metazoa</taxon>
        <taxon>Ecdysozoa</taxon>
        <taxon>Arthropoda</taxon>
        <taxon>Chelicerata</taxon>
        <taxon>Arachnida</taxon>
        <taxon>Acari</taxon>
        <taxon>Acariformes</taxon>
        <taxon>Trombidiformes</taxon>
        <taxon>Prostigmata</taxon>
        <taxon>Anystina</taxon>
        <taxon>Parasitengona</taxon>
        <taxon>Trombidioidea</taxon>
        <taxon>Trombidiidae</taxon>
        <taxon>Dinothrombium</taxon>
    </lineage>
</organism>
<gene>
    <name evidence="1" type="ORF">B4U79_09399</name>
</gene>
<accession>A0A443Q5Y2</accession>
<dbReference type="PANTHER" id="PTHR33395:SF22">
    <property type="entry name" value="REVERSE TRANSCRIPTASE DOMAIN-CONTAINING PROTEIN"/>
    <property type="match status" value="1"/>
</dbReference>
<dbReference type="OrthoDB" id="6511366at2759"/>
<protein>
    <recommendedName>
        <fullName evidence="3">Reverse transcriptase domain-containing protein</fullName>
    </recommendedName>
</protein>
<evidence type="ECO:0000313" key="1">
    <source>
        <dbReference type="EMBL" id="RWR98433.1"/>
    </source>
</evidence>
<dbReference type="PANTHER" id="PTHR33395">
    <property type="entry name" value="TRANSCRIPTASE, PUTATIVE-RELATED-RELATED"/>
    <property type="match status" value="1"/>
</dbReference>
<dbReference type="AlphaFoldDB" id="A0A443Q5Y2"/>
<feature type="non-terminal residue" evidence="1">
    <location>
        <position position="246"/>
    </location>
</feature>
<reference evidence="1 2" key="1">
    <citation type="journal article" date="2018" name="Gigascience">
        <title>Genomes of trombidid mites reveal novel predicted allergens and laterally-transferred genes associated with secondary metabolism.</title>
        <authorList>
            <person name="Dong X."/>
            <person name="Chaisiri K."/>
            <person name="Xia D."/>
            <person name="Armstrong S.D."/>
            <person name="Fang Y."/>
            <person name="Donnelly M.J."/>
            <person name="Kadowaki T."/>
            <person name="McGarry J.W."/>
            <person name="Darby A.C."/>
            <person name="Makepeace B.L."/>
        </authorList>
    </citation>
    <scope>NUCLEOTIDE SEQUENCE [LARGE SCALE GENOMIC DNA]</scope>
    <source>
        <strain evidence="1">UoL-WK</strain>
    </source>
</reference>
<evidence type="ECO:0008006" key="3">
    <source>
        <dbReference type="Google" id="ProtNLM"/>
    </source>
</evidence>
<proteinExistence type="predicted"/>
<dbReference type="EMBL" id="NCKU01022022">
    <property type="protein sequence ID" value="RWR98433.1"/>
    <property type="molecule type" value="Genomic_DNA"/>
</dbReference>
<comment type="caution">
    <text evidence="1">The sequence shown here is derived from an EMBL/GenBank/DDBJ whole genome shotgun (WGS) entry which is preliminary data.</text>
</comment>
<dbReference type="GO" id="GO:0031012">
    <property type="term" value="C:extracellular matrix"/>
    <property type="evidence" value="ECO:0007669"/>
    <property type="project" value="TreeGrafter"/>
</dbReference>
<name>A0A443Q5Y2_9ACAR</name>
<evidence type="ECO:0000313" key="2">
    <source>
        <dbReference type="Proteomes" id="UP000285301"/>
    </source>
</evidence>
<dbReference type="Proteomes" id="UP000285301">
    <property type="component" value="Unassembled WGS sequence"/>
</dbReference>
<sequence length="246" mass="28707">MKFILIKNLKTLKKQKIKVWKKFLSATNRKTFYYEEYKKIRNLYNKSLKLKKIEQERKIIVNSKDNVKILYKFLRFKFNISPPVPQIYINNILLDYKSASNEFAKFFRSVFSTPQNDSIFVCCHESHEIPFLSRVKVLEIINSINVNKAIGPDEISPFILRNISNEILESLCQIFQKSLEEGVVPNCLKKSIVVPIYKSGDKTLCKNYRPISLTSSLAKVLESIVYDLIIDHLTSNNLLPNHQHGF</sequence>
<keyword evidence="2" id="KW-1185">Reference proteome</keyword>
<dbReference type="GO" id="GO:0007508">
    <property type="term" value="P:larval heart development"/>
    <property type="evidence" value="ECO:0007669"/>
    <property type="project" value="TreeGrafter"/>
</dbReference>
<dbReference type="GO" id="GO:0061343">
    <property type="term" value="P:cell adhesion involved in heart morphogenesis"/>
    <property type="evidence" value="ECO:0007669"/>
    <property type="project" value="TreeGrafter"/>
</dbReference>